<evidence type="ECO:0000313" key="2">
    <source>
        <dbReference type="Proteomes" id="UP000438182"/>
    </source>
</evidence>
<dbReference type="AlphaFoldDB" id="A0A6I4P394"/>
<keyword evidence="2" id="KW-1185">Reference proteome</keyword>
<reference evidence="1 2" key="1">
    <citation type="submission" date="2019-12" db="EMBL/GenBank/DDBJ databases">
        <authorList>
            <person name="Kim Y.S."/>
        </authorList>
    </citation>
    <scope>NUCLEOTIDE SEQUENCE [LARGE SCALE GENOMIC DNA]</scope>
    <source>
        <strain evidence="1 2">MMS17-SY077</strain>
    </source>
</reference>
<sequence>MQLGTRWNRGATPPAAVPAPLCAGVAAHDADAGAGFASWTLTFLEGRGIATADDGFVVDEFGTTGAAALEDDADDDW</sequence>
<evidence type="ECO:0000313" key="1">
    <source>
        <dbReference type="EMBL" id="MWB97787.1"/>
    </source>
</evidence>
<gene>
    <name evidence="1" type="ORF">GB864_04375</name>
</gene>
<protein>
    <submittedName>
        <fullName evidence="1">Uncharacterized protein</fullName>
    </submittedName>
</protein>
<proteinExistence type="predicted"/>
<dbReference type="EMBL" id="WSTA01000012">
    <property type="protein sequence ID" value="MWB97787.1"/>
    <property type="molecule type" value="Genomic_DNA"/>
</dbReference>
<dbReference type="Proteomes" id="UP000438182">
    <property type="component" value="Unassembled WGS sequence"/>
</dbReference>
<organism evidence="1 2">
    <name type="scientific">Agromyces seonyuensis</name>
    <dbReference type="NCBI Taxonomy" id="2662446"/>
    <lineage>
        <taxon>Bacteria</taxon>
        <taxon>Bacillati</taxon>
        <taxon>Actinomycetota</taxon>
        <taxon>Actinomycetes</taxon>
        <taxon>Micrococcales</taxon>
        <taxon>Microbacteriaceae</taxon>
        <taxon>Agromyces</taxon>
    </lineage>
</organism>
<dbReference type="RefSeq" id="WP_160423133.1">
    <property type="nucleotide sequence ID" value="NZ_WSTA01000012.1"/>
</dbReference>
<comment type="caution">
    <text evidence="1">The sequence shown here is derived from an EMBL/GenBank/DDBJ whole genome shotgun (WGS) entry which is preliminary data.</text>
</comment>
<name>A0A6I4P394_9MICO</name>
<accession>A0A6I4P394</accession>